<feature type="compositionally biased region" description="Polar residues" evidence="1">
    <location>
        <begin position="205"/>
        <end position="216"/>
    </location>
</feature>
<evidence type="ECO:0008006" key="3">
    <source>
        <dbReference type="Google" id="ProtNLM"/>
    </source>
</evidence>
<feature type="compositionally biased region" description="Low complexity" evidence="1">
    <location>
        <begin position="139"/>
        <end position="153"/>
    </location>
</feature>
<feature type="region of interest" description="Disordered" evidence="1">
    <location>
        <begin position="139"/>
        <end position="162"/>
    </location>
</feature>
<accession>A0A2N9F113</accession>
<feature type="compositionally biased region" description="Polar residues" evidence="1">
    <location>
        <begin position="1"/>
        <end position="12"/>
    </location>
</feature>
<feature type="region of interest" description="Disordered" evidence="1">
    <location>
        <begin position="1"/>
        <end position="56"/>
    </location>
</feature>
<evidence type="ECO:0000313" key="2">
    <source>
        <dbReference type="EMBL" id="SPC80484.1"/>
    </source>
</evidence>
<dbReference type="PANTHER" id="PTHR34682:SF3">
    <property type="entry name" value="AT HOOK MOTIF-CONTAINING PROTEIN"/>
    <property type="match status" value="1"/>
</dbReference>
<dbReference type="EMBL" id="OIVN01000451">
    <property type="protein sequence ID" value="SPC80484.1"/>
    <property type="molecule type" value="Genomic_DNA"/>
</dbReference>
<protein>
    <recommendedName>
        <fullName evidence="3">AT hook motif-containing protein</fullName>
    </recommendedName>
</protein>
<name>A0A2N9F113_FAGSY</name>
<proteinExistence type="predicted"/>
<organism evidence="2">
    <name type="scientific">Fagus sylvatica</name>
    <name type="common">Beechnut</name>
    <dbReference type="NCBI Taxonomy" id="28930"/>
    <lineage>
        <taxon>Eukaryota</taxon>
        <taxon>Viridiplantae</taxon>
        <taxon>Streptophyta</taxon>
        <taxon>Embryophyta</taxon>
        <taxon>Tracheophyta</taxon>
        <taxon>Spermatophyta</taxon>
        <taxon>Magnoliopsida</taxon>
        <taxon>eudicotyledons</taxon>
        <taxon>Gunneridae</taxon>
        <taxon>Pentapetalae</taxon>
        <taxon>rosids</taxon>
        <taxon>fabids</taxon>
        <taxon>Fagales</taxon>
        <taxon>Fagaceae</taxon>
        <taxon>Fagus</taxon>
    </lineage>
</organism>
<sequence>MNQQSPKISSLSPGDLPMKRKRGRPRKDENLSLGKKKLVTPEPDSIKKNKGNAGTSDGVKDVMVGQVVTGVIEGSFDAGYLLNVKVGETDTQLRGVVFLPGQFTPITAANDVAPHAKMYNRKEIPIPVLNPQTQLFNSVSPSVKSSKQPNQPKIYAPELSDQVPSSELQTAIPDAHGNQSASVVVPLAANLPKNDAGPSLEENEVQQQTLEPGLESQSTSIVAQLDHDKVVGCDEANLPKNDVGISFAGNEVQPQTLEPGLESQSASIVAQSDHDKVVGCDELLQECEASTLIKVPIVDEEATKESKAESASESVVEMVPGAEIVTKEPDIQDQAISLDPKLNELVHDEMKNPNFELNQTPVFAEPKPLSPKLINKPVDISTEDQAFPKKDTAQDTQLELAIETLSGTDTSLLNGSPASDPVDTTELVSHSTPHTSELAMVFEGEVVTPESKLAPEGSVLPEMIEPQLCSSGATINMECGIKDGIPSTQS</sequence>
<feature type="compositionally biased region" description="Polar residues" evidence="1">
    <location>
        <begin position="408"/>
        <end position="417"/>
    </location>
</feature>
<evidence type="ECO:0000256" key="1">
    <source>
        <dbReference type="SAM" id="MobiDB-lite"/>
    </source>
</evidence>
<dbReference type="InterPro" id="IPR045881">
    <property type="entry name" value="MNM1-like"/>
</dbReference>
<gene>
    <name evidence="2" type="ORF">FSB_LOCUS8366</name>
</gene>
<feature type="region of interest" description="Disordered" evidence="1">
    <location>
        <begin position="408"/>
        <end position="428"/>
    </location>
</feature>
<dbReference type="AlphaFoldDB" id="A0A2N9F113"/>
<feature type="region of interest" description="Disordered" evidence="1">
    <location>
        <begin position="190"/>
        <end position="216"/>
    </location>
</feature>
<dbReference type="PANTHER" id="PTHR34682">
    <property type="entry name" value="AT HOOK MOTIF-CONTAINING PROTEIN"/>
    <property type="match status" value="1"/>
</dbReference>
<reference evidence="2" key="1">
    <citation type="submission" date="2018-02" db="EMBL/GenBank/DDBJ databases">
        <authorList>
            <person name="Cohen D.B."/>
            <person name="Kent A.D."/>
        </authorList>
    </citation>
    <scope>NUCLEOTIDE SEQUENCE</scope>
</reference>